<evidence type="ECO:0000313" key="2">
    <source>
        <dbReference type="EMBL" id="MTB97004.1"/>
    </source>
</evidence>
<dbReference type="EMBL" id="WLCI01000019">
    <property type="protein sequence ID" value="MTB97004.1"/>
    <property type="molecule type" value="Genomic_DNA"/>
</dbReference>
<name>A0A6I3JFJ7_9ACTN</name>
<dbReference type="SUPFAM" id="SSF109854">
    <property type="entry name" value="DinB/YfiT-like putative metalloenzymes"/>
    <property type="match status" value="1"/>
</dbReference>
<gene>
    <name evidence="2" type="ORF">GGQ22_18180</name>
</gene>
<keyword evidence="2" id="KW-0413">Isomerase</keyword>
<dbReference type="InterPro" id="IPR024344">
    <property type="entry name" value="MDMPI_metal-binding"/>
</dbReference>
<dbReference type="InterPro" id="IPR034660">
    <property type="entry name" value="DinB/YfiT-like"/>
</dbReference>
<keyword evidence="2" id="KW-0670">Pyruvate</keyword>
<reference evidence="2 3" key="1">
    <citation type="submission" date="2019-10" db="EMBL/GenBank/DDBJ databases">
        <title>Nocardioides novel species isolated from the excrement of Marmot.</title>
        <authorList>
            <person name="Zhang G."/>
        </authorList>
    </citation>
    <scope>NUCLEOTIDE SEQUENCE [LARGE SCALE GENOMIC DNA]</scope>
    <source>
        <strain evidence="3">zg-579</strain>
    </source>
</reference>
<dbReference type="RefSeq" id="WP_154616754.1">
    <property type="nucleotide sequence ID" value="NZ_CP053660.1"/>
</dbReference>
<dbReference type="GO" id="GO:0016853">
    <property type="term" value="F:isomerase activity"/>
    <property type="evidence" value="ECO:0007669"/>
    <property type="project" value="UniProtKB-KW"/>
</dbReference>
<dbReference type="InterPro" id="IPR017517">
    <property type="entry name" value="Maleyloyr_isom"/>
</dbReference>
<accession>A0A6I3JFJ7</accession>
<dbReference type="NCBIfam" id="TIGR03083">
    <property type="entry name" value="maleylpyruvate isomerase family mycothiol-dependent enzyme"/>
    <property type="match status" value="1"/>
</dbReference>
<keyword evidence="3" id="KW-1185">Reference proteome</keyword>
<organism evidence="2 3">
    <name type="scientific">Nocardioides marmotae</name>
    <dbReference type="NCBI Taxonomy" id="2663857"/>
    <lineage>
        <taxon>Bacteria</taxon>
        <taxon>Bacillati</taxon>
        <taxon>Actinomycetota</taxon>
        <taxon>Actinomycetes</taxon>
        <taxon>Propionibacteriales</taxon>
        <taxon>Nocardioidaceae</taxon>
        <taxon>Nocardioides</taxon>
    </lineage>
</organism>
<evidence type="ECO:0000313" key="3">
    <source>
        <dbReference type="Proteomes" id="UP000433406"/>
    </source>
</evidence>
<proteinExistence type="predicted"/>
<dbReference type="GO" id="GO:0046872">
    <property type="term" value="F:metal ion binding"/>
    <property type="evidence" value="ECO:0007669"/>
    <property type="project" value="InterPro"/>
</dbReference>
<protein>
    <submittedName>
        <fullName evidence="2">Maleylpyruvate isomerase family mycothiol-dependent enzyme</fullName>
    </submittedName>
</protein>
<evidence type="ECO:0000259" key="1">
    <source>
        <dbReference type="Pfam" id="PF11716"/>
    </source>
</evidence>
<sequence length="213" mass="22474">MADPGGLWDTIAVERTAFADLLASLTPEQWATRSLCPAWTVHDVVAHLVSAQDAGVRVKLGAAVRARGVPSRVTEVLAEQYAARSPAELVSWLRDHPDSRFAPPGMGPRATLVDVLVHRLDVAVPLGIAVDRPPEPWGPALDFLLSRTPMLGVLRRGFPRAAYRATDLDWSHGTGAEVHGPAAALGSVLAGRAALVDRLGGPGVDAVRAWAGA</sequence>
<dbReference type="Gene3D" id="1.20.120.450">
    <property type="entry name" value="dinb family like domain"/>
    <property type="match status" value="1"/>
</dbReference>
<dbReference type="Proteomes" id="UP000433406">
    <property type="component" value="Unassembled WGS sequence"/>
</dbReference>
<feature type="domain" description="Mycothiol-dependent maleylpyruvate isomerase metal-binding" evidence="1">
    <location>
        <begin position="14"/>
        <end position="99"/>
    </location>
</feature>
<dbReference type="Pfam" id="PF11716">
    <property type="entry name" value="MDMPI_N"/>
    <property type="match status" value="1"/>
</dbReference>
<comment type="caution">
    <text evidence="2">The sequence shown here is derived from an EMBL/GenBank/DDBJ whole genome shotgun (WGS) entry which is preliminary data.</text>
</comment>
<dbReference type="AlphaFoldDB" id="A0A6I3JFJ7"/>